<sequence length="467" mass="52609">MSVEYISEWLMHDLCPLDVSHLKVLSTNAHVQVLRWEKFAPALQTIEALDFVIPWARTGIDLSSLPNLLLVRMSVTSEAGWQTALDALSTIAAPTSIRRLVIYRSFIGRVWCEQLDSQLACLPACTAPTVELEMDTISGALTVGDLNDCFPHMASRNLLRIVDRVDNWFEDATVNGLTLSQISAPDQKCLRAVCKPLRYAIEPLIFGPASIVVDFYEPRLEVTLSFLETLGRGNTGWARCSRTFDIRNLVPDDDAFMTLDSYFAEWKLEVNDQEQMIRIVANFLNTLDGLDDVDLTQDDPAYTDISLYTSLDRLSGLRRFGFVSRPVTSHRAIFSWMARIVAKSPRLEYLSLPSARGWPDIIEILERENIRLTGIAFSHAIPELFAYLSSYSGLQHFAITSPATDPLADVFFDSVLPRHKDCLLTLSCPAYYEGEWCLGPRNLQVVSQLQNLQRIHMCVTADDIHTV</sequence>
<organism evidence="1 2">
    <name type="scientific">Mycena rosella</name>
    <name type="common">Pink bonnet</name>
    <name type="synonym">Agaricus rosellus</name>
    <dbReference type="NCBI Taxonomy" id="1033263"/>
    <lineage>
        <taxon>Eukaryota</taxon>
        <taxon>Fungi</taxon>
        <taxon>Dikarya</taxon>
        <taxon>Basidiomycota</taxon>
        <taxon>Agaricomycotina</taxon>
        <taxon>Agaricomycetes</taxon>
        <taxon>Agaricomycetidae</taxon>
        <taxon>Agaricales</taxon>
        <taxon>Marasmiineae</taxon>
        <taxon>Mycenaceae</taxon>
        <taxon>Mycena</taxon>
    </lineage>
</organism>
<evidence type="ECO:0000313" key="1">
    <source>
        <dbReference type="EMBL" id="KAJ7697196.1"/>
    </source>
</evidence>
<proteinExistence type="predicted"/>
<accession>A0AAD7GP78</accession>
<dbReference type="AlphaFoldDB" id="A0AAD7GP78"/>
<evidence type="ECO:0008006" key="3">
    <source>
        <dbReference type="Google" id="ProtNLM"/>
    </source>
</evidence>
<reference evidence="1" key="1">
    <citation type="submission" date="2023-03" db="EMBL/GenBank/DDBJ databases">
        <title>Massive genome expansion in bonnet fungi (Mycena s.s.) driven by repeated elements and novel gene families across ecological guilds.</title>
        <authorList>
            <consortium name="Lawrence Berkeley National Laboratory"/>
            <person name="Harder C.B."/>
            <person name="Miyauchi S."/>
            <person name="Viragh M."/>
            <person name="Kuo A."/>
            <person name="Thoen E."/>
            <person name="Andreopoulos B."/>
            <person name="Lu D."/>
            <person name="Skrede I."/>
            <person name="Drula E."/>
            <person name="Henrissat B."/>
            <person name="Morin E."/>
            <person name="Kohler A."/>
            <person name="Barry K."/>
            <person name="LaButti K."/>
            <person name="Morin E."/>
            <person name="Salamov A."/>
            <person name="Lipzen A."/>
            <person name="Mereny Z."/>
            <person name="Hegedus B."/>
            <person name="Baldrian P."/>
            <person name="Stursova M."/>
            <person name="Weitz H."/>
            <person name="Taylor A."/>
            <person name="Grigoriev I.V."/>
            <person name="Nagy L.G."/>
            <person name="Martin F."/>
            <person name="Kauserud H."/>
        </authorList>
    </citation>
    <scope>NUCLEOTIDE SEQUENCE</scope>
    <source>
        <strain evidence="1">CBHHK067</strain>
    </source>
</reference>
<comment type="caution">
    <text evidence="1">The sequence shown here is derived from an EMBL/GenBank/DDBJ whole genome shotgun (WGS) entry which is preliminary data.</text>
</comment>
<dbReference type="EMBL" id="JARKIE010000031">
    <property type="protein sequence ID" value="KAJ7697196.1"/>
    <property type="molecule type" value="Genomic_DNA"/>
</dbReference>
<gene>
    <name evidence="1" type="ORF">B0H17DRAFT_1197595</name>
</gene>
<name>A0AAD7GP78_MYCRO</name>
<evidence type="ECO:0000313" key="2">
    <source>
        <dbReference type="Proteomes" id="UP001221757"/>
    </source>
</evidence>
<keyword evidence="2" id="KW-1185">Reference proteome</keyword>
<protein>
    <recommendedName>
        <fullName evidence="3">F-box domain-containing protein</fullName>
    </recommendedName>
</protein>
<dbReference type="Proteomes" id="UP001221757">
    <property type="component" value="Unassembled WGS sequence"/>
</dbReference>